<proteinExistence type="predicted"/>
<evidence type="ECO:0000313" key="1">
    <source>
        <dbReference type="EMBL" id="CAI9590648.1"/>
    </source>
</evidence>
<evidence type="ECO:0000313" key="2">
    <source>
        <dbReference type="Proteomes" id="UP001162483"/>
    </source>
</evidence>
<gene>
    <name evidence="1" type="ORF">SPARVUS_LOCUS11070949</name>
</gene>
<feature type="non-terminal residue" evidence="1">
    <location>
        <position position="1"/>
    </location>
</feature>
<comment type="caution">
    <text evidence="1">The sequence shown here is derived from an EMBL/GenBank/DDBJ whole genome shotgun (WGS) entry which is preliminary data.</text>
</comment>
<keyword evidence="2" id="KW-1185">Reference proteome</keyword>
<accession>A0ABN9F1N3</accession>
<protein>
    <submittedName>
        <fullName evidence="1">Uncharacterized protein</fullName>
    </submittedName>
</protein>
<dbReference type="EMBL" id="CATNWA010016185">
    <property type="protein sequence ID" value="CAI9590648.1"/>
    <property type="molecule type" value="Genomic_DNA"/>
</dbReference>
<dbReference type="Proteomes" id="UP001162483">
    <property type="component" value="Unassembled WGS sequence"/>
</dbReference>
<organism evidence="1 2">
    <name type="scientific">Staurois parvus</name>
    <dbReference type="NCBI Taxonomy" id="386267"/>
    <lineage>
        <taxon>Eukaryota</taxon>
        <taxon>Metazoa</taxon>
        <taxon>Chordata</taxon>
        <taxon>Craniata</taxon>
        <taxon>Vertebrata</taxon>
        <taxon>Euteleostomi</taxon>
        <taxon>Amphibia</taxon>
        <taxon>Batrachia</taxon>
        <taxon>Anura</taxon>
        <taxon>Neobatrachia</taxon>
        <taxon>Ranoidea</taxon>
        <taxon>Ranidae</taxon>
        <taxon>Staurois</taxon>
    </lineage>
</organism>
<reference evidence="1" key="1">
    <citation type="submission" date="2023-05" db="EMBL/GenBank/DDBJ databases">
        <authorList>
            <person name="Stuckert A."/>
        </authorList>
    </citation>
    <scope>NUCLEOTIDE SEQUENCE</scope>
</reference>
<name>A0ABN9F1N3_9NEOB</name>
<sequence length="58" mass="5959">HKFAALMGTDEVAWIGSTDEVALVGIVLLRGGLTTHGAPPGSRGSWGPCVLAQTQKSL</sequence>